<sequence length="61" mass="7195">MEDTNYDKFILILTVNFDNENKDYDLNNTIEKNISSEFDEEIEEILLDQSITTINTHLVLL</sequence>
<reference evidence="1 2" key="1">
    <citation type="submission" date="2021-06" db="EMBL/GenBank/DDBJ databases">
        <authorList>
            <person name="Kallberg Y."/>
            <person name="Tangrot J."/>
            <person name="Rosling A."/>
        </authorList>
    </citation>
    <scope>NUCLEOTIDE SEQUENCE [LARGE SCALE GENOMIC DNA]</scope>
    <source>
        <strain evidence="1 2">120-4 pot B 10/14</strain>
    </source>
</reference>
<evidence type="ECO:0000313" key="2">
    <source>
        <dbReference type="Proteomes" id="UP000789901"/>
    </source>
</evidence>
<evidence type="ECO:0000313" key="1">
    <source>
        <dbReference type="EMBL" id="CAG8667667.1"/>
    </source>
</evidence>
<organism evidence="1 2">
    <name type="scientific">Gigaspora margarita</name>
    <dbReference type="NCBI Taxonomy" id="4874"/>
    <lineage>
        <taxon>Eukaryota</taxon>
        <taxon>Fungi</taxon>
        <taxon>Fungi incertae sedis</taxon>
        <taxon>Mucoromycota</taxon>
        <taxon>Glomeromycotina</taxon>
        <taxon>Glomeromycetes</taxon>
        <taxon>Diversisporales</taxon>
        <taxon>Gigasporaceae</taxon>
        <taxon>Gigaspora</taxon>
    </lineage>
</organism>
<protein>
    <submittedName>
        <fullName evidence="1">31907_t:CDS:1</fullName>
    </submittedName>
</protein>
<dbReference type="EMBL" id="CAJVQB010005684">
    <property type="protein sequence ID" value="CAG8667667.1"/>
    <property type="molecule type" value="Genomic_DNA"/>
</dbReference>
<gene>
    <name evidence="1" type="ORF">GMARGA_LOCUS10239</name>
</gene>
<dbReference type="Proteomes" id="UP000789901">
    <property type="component" value="Unassembled WGS sequence"/>
</dbReference>
<proteinExistence type="predicted"/>
<name>A0ABN7USR2_GIGMA</name>
<accession>A0ABN7USR2</accession>
<keyword evidence="2" id="KW-1185">Reference proteome</keyword>
<comment type="caution">
    <text evidence="1">The sequence shown here is derived from an EMBL/GenBank/DDBJ whole genome shotgun (WGS) entry which is preliminary data.</text>
</comment>